<evidence type="ECO:0000313" key="1">
    <source>
        <dbReference type="EMBL" id="KAF7281490.1"/>
    </source>
</evidence>
<protein>
    <submittedName>
        <fullName evidence="1">Uncharacterized protein</fullName>
    </submittedName>
</protein>
<name>A0A834MIL0_RHYFE</name>
<dbReference type="Proteomes" id="UP000625711">
    <property type="component" value="Unassembled WGS sequence"/>
</dbReference>
<evidence type="ECO:0000313" key="2">
    <source>
        <dbReference type="Proteomes" id="UP000625711"/>
    </source>
</evidence>
<keyword evidence="2" id="KW-1185">Reference proteome</keyword>
<comment type="caution">
    <text evidence="1">The sequence shown here is derived from an EMBL/GenBank/DDBJ whole genome shotgun (WGS) entry which is preliminary data.</text>
</comment>
<sequence>MKPQTGQVENITLSNPNFESPRFLEKIGIISHLVEPQWIHGYPRYGLLVWDAFHVETVGSHVRVLPDRIILVGHVGSVQGRDEDEILMAINDAVNVLVWVLMH</sequence>
<proteinExistence type="predicted"/>
<organism evidence="1 2">
    <name type="scientific">Rhynchophorus ferrugineus</name>
    <name type="common">Red palm weevil</name>
    <name type="synonym">Curculio ferrugineus</name>
    <dbReference type="NCBI Taxonomy" id="354439"/>
    <lineage>
        <taxon>Eukaryota</taxon>
        <taxon>Metazoa</taxon>
        <taxon>Ecdysozoa</taxon>
        <taxon>Arthropoda</taxon>
        <taxon>Hexapoda</taxon>
        <taxon>Insecta</taxon>
        <taxon>Pterygota</taxon>
        <taxon>Neoptera</taxon>
        <taxon>Endopterygota</taxon>
        <taxon>Coleoptera</taxon>
        <taxon>Polyphaga</taxon>
        <taxon>Cucujiformia</taxon>
        <taxon>Curculionidae</taxon>
        <taxon>Dryophthorinae</taxon>
        <taxon>Rhynchophorus</taxon>
    </lineage>
</organism>
<gene>
    <name evidence="1" type="ORF">GWI33_004735</name>
</gene>
<reference evidence="1" key="1">
    <citation type="submission" date="2020-08" db="EMBL/GenBank/DDBJ databases">
        <title>Genome sequencing and assembly of the red palm weevil Rhynchophorus ferrugineus.</title>
        <authorList>
            <person name="Dias G.B."/>
            <person name="Bergman C.M."/>
            <person name="Manee M."/>
        </authorList>
    </citation>
    <scope>NUCLEOTIDE SEQUENCE</scope>
    <source>
        <strain evidence="1">AA-2017</strain>
        <tissue evidence="1">Whole larva</tissue>
    </source>
</reference>
<accession>A0A834MIL0</accession>
<dbReference type="EMBL" id="JAACXV010000239">
    <property type="protein sequence ID" value="KAF7281490.1"/>
    <property type="molecule type" value="Genomic_DNA"/>
</dbReference>
<dbReference type="AlphaFoldDB" id="A0A834MIL0"/>